<dbReference type="AlphaFoldDB" id="A0A165JME2"/>
<feature type="region of interest" description="Disordered" evidence="1">
    <location>
        <begin position="1"/>
        <end position="74"/>
    </location>
</feature>
<feature type="compositionally biased region" description="Polar residues" evidence="1">
    <location>
        <begin position="17"/>
        <end position="26"/>
    </location>
</feature>
<organism evidence="3 4">
    <name type="scientific">Exidia glandulosa HHB12029</name>
    <dbReference type="NCBI Taxonomy" id="1314781"/>
    <lineage>
        <taxon>Eukaryota</taxon>
        <taxon>Fungi</taxon>
        <taxon>Dikarya</taxon>
        <taxon>Basidiomycota</taxon>
        <taxon>Agaricomycotina</taxon>
        <taxon>Agaricomycetes</taxon>
        <taxon>Auriculariales</taxon>
        <taxon>Exidiaceae</taxon>
        <taxon>Exidia</taxon>
    </lineage>
</organism>
<reference evidence="3 4" key="1">
    <citation type="journal article" date="2016" name="Mol. Biol. Evol.">
        <title>Comparative Genomics of Early-Diverging Mushroom-Forming Fungi Provides Insights into the Origins of Lignocellulose Decay Capabilities.</title>
        <authorList>
            <person name="Nagy L.G."/>
            <person name="Riley R."/>
            <person name="Tritt A."/>
            <person name="Adam C."/>
            <person name="Daum C."/>
            <person name="Floudas D."/>
            <person name="Sun H."/>
            <person name="Yadav J.S."/>
            <person name="Pangilinan J."/>
            <person name="Larsson K.H."/>
            <person name="Matsuura K."/>
            <person name="Barry K."/>
            <person name="Labutti K."/>
            <person name="Kuo R."/>
            <person name="Ohm R.A."/>
            <person name="Bhattacharya S.S."/>
            <person name="Shirouzu T."/>
            <person name="Yoshinaga Y."/>
            <person name="Martin F.M."/>
            <person name="Grigoriev I.V."/>
            <person name="Hibbett D.S."/>
        </authorList>
    </citation>
    <scope>NUCLEOTIDE SEQUENCE [LARGE SCALE GENOMIC DNA]</scope>
    <source>
        <strain evidence="3 4">HHB12029</strain>
    </source>
</reference>
<dbReference type="EMBL" id="KV426071">
    <property type="protein sequence ID" value="KZV89507.1"/>
    <property type="molecule type" value="Genomic_DNA"/>
</dbReference>
<evidence type="ECO:0000313" key="3">
    <source>
        <dbReference type="EMBL" id="KZV95060.1"/>
    </source>
</evidence>
<proteinExistence type="predicted"/>
<dbReference type="STRING" id="1314781.A0A165JME2"/>
<gene>
    <name evidence="3" type="ORF">EXIGLDRAFT_834536</name>
    <name evidence="2" type="ORF">EXIGLDRAFT_838469</name>
</gene>
<feature type="compositionally biased region" description="Pro residues" evidence="1">
    <location>
        <begin position="297"/>
        <end position="317"/>
    </location>
</feature>
<keyword evidence="4" id="KW-1185">Reference proteome</keyword>
<sequence length="317" mass="35537">MFHGLRSRSRSRCKLGHQQQVATPRPSTESRDSSSSVSSSQSTHSRSSVSSYKSAESAPPVPPLPSEYQRGHARTDSHPSIALFPFLANLPRFSALPGEDIDLWLHAIDTIAQHVGAPHDAPVPLIPLLLRGDAFKRFVRMHHETRGRLTSWDAWKEHLRVEFRSANYLASKREELAKRMWRSSETLAFYFDQRRKLQIVALPDATEDELVEDMLSGIPLRQRRLVVDTIPHAQRLEPTLAVLRRAMVDCEVEMRGRNTLRGDRLEITRRMHSTSPGPHSPIVTAPPSSFPQNFPATPAPSPGRGRMPPPPTISVSG</sequence>
<evidence type="ECO:0000256" key="1">
    <source>
        <dbReference type="SAM" id="MobiDB-lite"/>
    </source>
</evidence>
<dbReference type="OrthoDB" id="3240346at2759"/>
<evidence type="ECO:0000313" key="2">
    <source>
        <dbReference type="EMBL" id="KZV89507.1"/>
    </source>
</evidence>
<name>A0A165JME2_EXIGL</name>
<accession>A0A165JME2</accession>
<evidence type="ECO:0000313" key="4">
    <source>
        <dbReference type="Proteomes" id="UP000077266"/>
    </source>
</evidence>
<dbReference type="EMBL" id="KV425963">
    <property type="protein sequence ID" value="KZV95060.1"/>
    <property type="molecule type" value="Genomic_DNA"/>
</dbReference>
<protein>
    <recommendedName>
        <fullName evidence="5">Retrotransposon gag domain-containing protein</fullName>
    </recommendedName>
</protein>
<feature type="compositionally biased region" description="Low complexity" evidence="1">
    <location>
        <begin position="33"/>
        <end position="58"/>
    </location>
</feature>
<dbReference type="Proteomes" id="UP000077266">
    <property type="component" value="Unassembled WGS sequence"/>
</dbReference>
<feature type="region of interest" description="Disordered" evidence="1">
    <location>
        <begin position="271"/>
        <end position="317"/>
    </location>
</feature>
<feature type="compositionally biased region" description="Polar residues" evidence="1">
    <location>
        <begin position="286"/>
        <end position="295"/>
    </location>
</feature>
<evidence type="ECO:0008006" key="5">
    <source>
        <dbReference type="Google" id="ProtNLM"/>
    </source>
</evidence>
<feature type="compositionally biased region" description="Basic residues" evidence="1">
    <location>
        <begin position="1"/>
        <end position="15"/>
    </location>
</feature>